<protein>
    <submittedName>
        <fullName evidence="1">Uncharacterized protein</fullName>
    </submittedName>
</protein>
<keyword evidence="2" id="KW-1185">Reference proteome</keyword>
<gene>
    <name evidence="1" type="ORF">E4U43_001706</name>
</gene>
<evidence type="ECO:0000313" key="1">
    <source>
        <dbReference type="EMBL" id="KAG6017327.1"/>
    </source>
</evidence>
<proteinExistence type="predicted"/>
<evidence type="ECO:0000313" key="2">
    <source>
        <dbReference type="Proteomes" id="UP000748025"/>
    </source>
</evidence>
<reference evidence="1" key="1">
    <citation type="journal article" date="2020" name="bioRxiv">
        <title>Whole genome comparisons of ergot fungi reveals the divergence and evolution of species within the genus Claviceps are the result of varying mechanisms driving genome evolution and host range expansion.</title>
        <authorList>
            <person name="Wyka S.A."/>
            <person name="Mondo S.J."/>
            <person name="Liu M."/>
            <person name="Dettman J."/>
            <person name="Nalam V."/>
            <person name="Broders K.D."/>
        </authorList>
    </citation>
    <scope>NUCLEOTIDE SEQUENCE</scope>
    <source>
        <strain evidence="1">CCC 602</strain>
    </source>
</reference>
<dbReference type="EMBL" id="SRPW01000157">
    <property type="protein sequence ID" value="KAG6017327.1"/>
    <property type="molecule type" value="Genomic_DNA"/>
</dbReference>
<comment type="caution">
    <text evidence="1">The sequence shown here is derived from an EMBL/GenBank/DDBJ whole genome shotgun (WGS) entry which is preliminary data.</text>
</comment>
<accession>A0A9P7NG66</accession>
<organism evidence="1 2">
    <name type="scientific">Claviceps pusilla</name>
    <dbReference type="NCBI Taxonomy" id="123648"/>
    <lineage>
        <taxon>Eukaryota</taxon>
        <taxon>Fungi</taxon>
        <taxon>Dikarya</taxon>
        <taxon>Ascomycota</taxon>
        <taxon>Pezizomycotina</taxon>
        <taxon>Sordariomycetes</taxon>
        <taxon>Hypocreomycetidae</taxon>
        <taxon>Hypocreales</taxon>
        <taxon>Clavicipitaceae</taxon>
        <taxon>Claviceps</taxon>
    </lineage>
</organism>
<name>A0A9P7NG66_9HYPO</name>
<dbReference type="Proteomes" id="UP000748025">
    <property type="component" value="Unassembled WGS sequence"/>
</dbReference>
<sequence>MYRTVELFETKTLRVVVTEGQRIRPIICSHPVDGAGKGHQDPGEGKNTAGSSYLRVSRMWHVRWNHQLALRSQHFPILLHAIHFELALELRPNLDPDQLEFLVKVCQKSSRWPILLLLLSNHRPGQELLRADFNMAVPDRQWPINDVSTL</sequence>
<dbReference type="AlphaFoldDB" id="A0A9P7NG66"/>